<proteinExistence type="predicted"/>
<name>A0A1D2QRN1_9GAMM</name>
<dbReference type="Proteomes" id="UP000242502">
    <property type="component" value="Unassembled WGS sequence"/>
</dbReference>
<evidence type="ECO:0000313" key="2">
    <source>
        <dbReference type="Proteomes" id="UP000242502"/>
    </source>
</evidence>
<dbReference type="EMBL" id="MDLC01000012">
    <property type="protein sequence ID" value="ODS24232.1"/>
    <property type="molecule type" value="Genomic_DNA"/>
</dbReference>
<dbReference type="STRING" id="62101.AB835_04990"/>
<reference evidence="1 2" key="1">
    <citation type="journal article" date="2016" name="Appl. Environ. Microbiol.">
        <title>Lack of Overt Genome Reduction in the Bryostatin-Producing Bryozoan Symbiont "Candidatus Endobugula sertula".</title>
        <authorList>
            <person name="Miller I.J."/>
            <person name="Vanee N."/>
            <person name="Fong S.S."/>
            <person name="Lim-Fong G.E."/>
            <person name="Kwan J.C."/>
        </authorList>
    </citation>
    <scope>NUCLEOTIDE SEQUENCE [LARGE SCALE GENOMIC DNA]</scope>
    <source>
        <strain evidence="1">AB1-4</strain>
    </source>
</reference>
<sequence length="135" mass="15229">MDDLELSLNHAAENAVPKARILFVETIQQMSFEDVKSIYQGESDAATRYFQQKMTPALREAMSPIVEQSLSDVGAVKLYDNVMGDYQKIPYVPDVKADLVEHVLTGGLNGIFHYLAKEEAEIRKNPLKRTTELLQ</sequence>
<dbReference type="Pfam" id="PF13852">
    <property type="entry name" value="DUF4197"/>
    <property type="match status" value="1"/>
</dbReference>
<gene>
    <name evidence="1" type="ORF">AB835_04990</name>
</gene>
<evidence type="ECO:0008006" key="3">
    <source>
        <dbReference type="Google" id="ProtNLM"/>
    </source>
</evidence>
<accession>A0A1D2QRN1</accession>
<dbReference type="InterPro" id="IPR025245">
    <property type="entry name" value="DUF4197"/>
</dbReference>
<organism evidence="1 2">
    <name type="scientific">Candidatus Endobugula sertula</name>
    <name type="common">Bugula neritina bacterial symbiont</name>
    <dbReference type="NCBI Taxonomy" id="62101"/>
    <lineage>
        <taxon>Bacteria</taxon>
        <taxon>Pseudomonadati</taxon>
        <taxon>Pseudomonadota</taxon>
        <taxon>Gammaproteobacteria</taxon>
        <taxon>Cellvibrionales</taxon>
        <taxon>Cellvibrionaceae</taxon>
        <taxon>Candidatus Endobugula</taxon>
    </lineage>
</organism>
<evidence type="ECO:0000313" key="1">
    <source>
        <dbReference type="EMBL" id="ODS24232.1"/>
    </source>
</evidence>
<comment type="caution">
    <text evidence="1">The sequence shown here is derived from an EMBL/GenBank/DDBJ whole genome shotgun (WGS) entry which is preliminary data.</text>
</comment>
<dbReference type="AlphaFoldDB" id="A0A1D2QRN1"/>
<protein>
    <recommendedName>
        <fullName evidence="3">DUF4197 domain-containing protein</fullName>
    </recommendedName>
</protein>